<keyword evidence="7" id="KW-0482">Metalloprotease</keyword>
<keyword evidence="4" id="KW-0479">Metal-binding</keyword>
<dbReference type="PROSITE" id="PS00143">
    <property type="entry name" value="INSULINASE"/>
    <property type="match status" value="1"/>
</dbReference>
<evidence type="ECO:0000256" key="4">
    <source>
        <dbReference type="ARBA" id="ARBA00022723"/>
    </source>
</evidence>
<evidence type="ECO:0000313" key="13">
    <source>
        <dbReference type="Proteomes" id="UP000620262"/>
    </source>
</evidence>
<evidence type="ECO:0000256" key="7">
    <source>
        <dbReference type="ARBA" id="ARBA00023049"/>
    </source>
</evidence>
<dbReference type="Proteomes" id="UP000620262">
    <property type="component" value="Unassembled WGS sequence"/>
</dbReference>
<feature type="domain" description="Peptidase M16 C-terminal" evidence="11">
    <location>
        <begin position="224"/>
        <end position="396"/>
    </location>
</feature>
<dbReference type="GO" id="GO:0006508">
    <property type="term" value="P:proteolysis"/>
    <property type="evidence" value="ECO:0007669"/>
    <property type="project" value="UniProtKB-KW"/>
</dbReference>
<comment type="similarity">
    <text evidence="2 8">Belongs to the peptidase M16 family.</text>
</comment>
<dbReference type="InterPro" id="IPR011765">
    <property type="entry name" value="Pept_M16_N"/>
</dbReference>
<dbReference type="InterPro" id="IPR011249">
    <property type="entry name" value="Metalloenz_LuxS/M16"/>
</dbReference>
<dbReference type="GO" id="GO:0008233">
    <property type="term" value="F:peptidase activity"/>
    <property type="evidence" value="ECO:0007669"/>
    <property type="project" value="UniProtKB-KW"/>
</dbReference>
<dbReference type="PANTHER" id="PTHR43690">
    <property type="entry name" value="NARDILYSIN"/>
    <property type="match status" value="1"/>
</dbReference>
<dbReference type="Pfam" id="PF05193">
    <property type="entry name" value="Peptidase_M16_C"/>
    <property type="match status" value="2"/>
</dbReference>
<name>A0ABR9J2I4_RHIVS</name>
<protein>
    <submittedName>
        <fullName evidence="12">Zinc protease</fullName>
        <ecNumber evidence="12">3.4.24.-</ecNumber>
    </submittedName>
</protein>
<dbReference type="InterPro" id="IPR001431">
    <property type="entry name" value="Pept_M16_Zn_BS"/>
</dbReference>
<dbReference type="EMBL" id="JADBEC010000003">
    <property type="protein sequence ID" value="MBE1509689.1"/>
    <property type="molecule type" value="Genomic_DNA"/>
</dbReference>
<dbReference type="PANTHER" id="PTHR43690:SF17">
    <property type="entry name" value="PROTEIN YHJJ"/>
    <property type="match status" value="1"/>
</dbReference>
<evidence type="ECO:0000256" key="3">
    <source>
        <dbReference type="ARBA" id="ARBA00022670"/>
    </source>
</evidence>
<dbReference type="InterPro" id="IPR050626">
    <property type="entry name" value="Peptidase_M16"/>
</dbReference>
<organism evidence="12 13">
    <name type="scientific">Rhizobium viscosum</name>
    <name type="common">Arthrobacter viscosus</name>
    <dbReference type="NCBI Taxonomy" id="1673"/>
    <lineage>
        <taxon>Bacteria</taxon>
        <taxon>Pseudomonadati</taxon>
        <taxon>Pseudomonadota</taxon>
        <taxon>Alphaproteobacteria</taxon>
        <taxon>Hyphomicrobiales</taxon>
        <taxon>Rhizobiaceae</taxon>
        <taxon>Rhizobium/Agrobacterium group</taxon>
        <taxon>Rhizobium</taxon>
    </lineage>
</organism>
<evidence type="ECO:0000256" key="9">
    <source>
        <dbReference type="SAM" id="SignalP"/>
    </source>
</evidence>
<keyword evidence="3 12" id="KW-0645">Protease</keyword>
<comment type="caution">
    <text evidence="12">The sequence shown here is derived from an EMBL/GenBank/DDBJ whole genome shotgun (WGS) entry which is preliminary data.</text>
</comment>
<evidence type="ECO:0000313" key="12">
    <source>
        <dbReference type="EMBL" id="MBE1509689.1"/>
    </source>
</evidence>
<evidence type="ECO:0000259" key="11">
    <source>
        <dbReference type="Pfam" id="PF05193"/>
    </source>
</evidence>
<dbReference type="Pfam" id="PF00675">
    <property type="entry name" value="Peptidase_M16"/>
    <property type="match status" value="1"/>
</dbReference>
<feature type="chain" id="PRO_5045203983" evidence="9">
    <location>
        <begin position="28"/>
        <end position="945"/>
    </location>
</feature>
<accession>A0ABR9J2I4</accession>
<gene>
    <name evidence="12" type="ORF">H4W29_006936</name>
</gene>
<evidence type="ECO:0000259" key="10">
    <source>
        <dbReference type="Pfam" id="PF00675"/>
    </source>
</evidence>
<feature type="domain" description="Peptidase M16 N-terminal" evidence="10">
    <location>
        <begin position="63"/>
        <end position="179"/>
    </location>
</feature>
<feature type="domain" description="Peptidase M16 C-terminal" evidence="11">
    <location>
        <begin position="695"/>
        <end position="873"/>
    </location>
</feature>
<dbReference type="RefSeq" id="WP_376776619.1">
    <property type="nucleotide sequence ID" value="NZ_BAAAVL010000003.1"/>
</dbReference>
<reference evidence="12 13" key="1">
    <citation type="submission" date="2020-10" db="EMBL/GenBank/DDBJ databases">
        <title>Sequencing the genomes of 1000 actinobacteria strains.</title>
        <authorList>
            <person name="Klenk H.-P."/>
        </authorList>
    </citation>
    <scope>NUCLEOTIDE SEQUENCE [LARGE SCALE GENOMIC DNA]</scope>
    <source>
        <strain evidence="12 13">DSM 7307</strain>
    </source>
</reference>
<feature type="signal peptide" evidence="9">
    <location>
        <begin position="1"/>
        <end position="27"/>
    </location>
</feature>
<comment type="cofactor">
    <cofactor evidence="1">
        <name>Zn(2+)</name>
        <dbReference type="ChEBI" id="CHEBI:29105"/>
    </cofactor>
</comment>
<keyword evidence="6" id="KW-0862">Zinc</keyword>
<keyword evidence="5 12" id="KW-0378">Hydrolase</keyword>
<dbReference type="EC" id="3.4.24.-" evidence="12"/>
<proteinExistence type="inferred from homology"/>
<evidence type="ECO:0000256" key="5">
    <source>
        <dbReference type="ARBA" id="ARBA00022801"/>
    </source>
</evidence>
<sequence length="945" mass="103276">MKFLIFSKFLAAAALVALFASGSPVRAESPSAAWPQTLSDLPAEPGIRFGTLENGMRFAIMHNATPPGQAAIRFRIGAGSLDEKDDQQGLAHFLEHMAFKGSTHVAGDEMIRILQRKGLAFGPDTNANTSYDETVYALDLPEVDADTLSTGLMLMRETASELTLDAGAFDRERGVILSEERLRDTPQYRAAIGVTNSLLAGQRVTMRPPIGKVDTISNAPVSLLRDYYRTNYRPDRATLIVVGDVDPAATEIEIRQRFSDWKAAAPPSHKPDLGTLKAKAESAEVITVPGGTTNVQIAWTRPYDASPDTFAKRRAELIEDLGLLVLKRRLSAMANRPNAPFISAAVGSQDLFDSARLVAVMANSEPDKWQAALTAIDQEQRRFQQFGAEQAELDREIVEYRSLLEAAAAGAATRTSTDIASMLASSVDDNQVFTSPAEDLSMFDTITKGLQASEVNQVVARVFSGNGPQLVLQTAQAPQGGAGDVRQVYDASLSVPVTAPSSATAVVWPYTHFGEPGAVVERRVVEDLGLTMVRFANGVRLTIKPTKLRANEVLVREDIGRGRLDLPNDRPLPIWASPAVVLSGTKAMDYPDLQKALAAKIAGIDFSVDDSSFQFTGQTRTEDLATQLQIMAAYTSDPTYRPDVFSRVRQAYLNNLDQYEATPGAIISRDFAGLVHSGDPRWTFPDRAQLSATKLDDFEALFRSHISTSPIEITIVGDTTTDNAIRLTAESFGALPARPDATTNNVANDVHFPAPTGKPVMRTHNGRADNAAAIVAAPVGDMLSDMQRGFVANVAGQIFENRLIDQFRIAEGATYSPQGAMDLSWDIPGYGYAYLYVETTPDKVENFYALVDKIAADLSSNDVSPDELVRARAPIIETLKHQQQSNEYWVQYLNGAQTDPRRLERIRDNLSGYDKVTAEDIRQFAATYFRPDKFWKFEVLPAAVR</sequence>
<keyword evidence="9" id="KW-0732">Signal</keyword>
<evidence type="ECO:0000256" key="1">
    <source>
        <dbReference type="ARBA" id="ARBA00001947"/>
    </source>
</evidence>
<dbReference type="InterPro" id="IPR007863">
    <property type="entry name" value="Peptidase_M16_C"/>
</dbReference>
<dbReference type="SUPFAM" id="SSF63411">
    <property type="entry name" value="LuxS/MPP-like metallohydrolase"/>
    <property type="match status" value="3"/>
</dbReference>
<evidence type="ECO:0000256" key="2">
    <source>
        <dbReference type="ARBA" id="ARBA00007261"/>
    </source>
</evidence>
<evidence type="ECO:0000256" key="8">
    <source>
        <dbReference type="RuleBase" id="RU004447"/>
    </source>
</evidence>
<evidence type="ECO:0000256" key="6">
    <source>
        <dbReference type="ARBA" id="ARBA00022833"/>
    </source>
</evidence>
<dbReference type="Gene3D" id="3.30.830.10">
    <property type="entry name" value="Metalloenzyme, LuxS/M16 peptidase-like"/>
    <property type="match status" value="4"/>
</dbReference>
<keyword evidence="13" id="KW-1185">Reference proteome</keyword>